<gene>
    <name evidence="1" type="ORF">NYM_LOCUS13523</name>
</gene>
<name>A0A5K1AQW4_9MAGN</name>
<dbReference type="InterPro" id="IPR025322">
    <property type="entry name" value="PADRE_dom"/>
</dbReference>
<proteinExistence type="predicted"/>
<dbReference type="Pfam" id="PF14009">
    <property type="entry name" value="PADRE"/>
    <property type="match status" value="1"/>
</dbReference>
<dbReference type="OrthoDB" id="736928at2759"/>
<dbReference type="Gramene" id="NC2G0190600.1">
    <property type="protein sequence ID" value="NC2G0190600.1:cds"/>
    <property type="gene ID" value="NC2G0190600"/>
</dbReference>
<accession>A0A5K1AQW4</accession>
<dbReference type="AlphaFoldDB" id="A0A5K1AQW4"/>
<evidence type="ECO:0008006" key="2">
    <source>
        <dbReference type="Google" id="ProtNLM"/>
    </source>
</evidence>
<dbReference type="EMBL" id="LR721780">
    <property type="protein sequence ID" value="VVW03954.1"/>
    <property type="molecule type" value="Genomic_DNA"/>
</dbReference>
<dbReference type="PANTHER" id="PTHR33052">
    <property type="entry name" value="DUF4228 DOMAIN PROTEIN-RELATED"/>
    <property type="match status" value="1"/>
</dbReference>
<protein>
    <recommendedName>
        <fullName evidence="2">DUF4228 domain-containing protein</fullName>
    </recommendedName>
</protein>
<reference evidence="1" key="1">
    <citation type="submission" date="2019-09" db="EMBL/GenBank/DDBJ databases">
        <authorList>
            <person name="Zhang L."/>
        </authorList>
    </citation>
    <scope>NUCLEOTIDE SEQUENCE</scope>
</reference>
<sequence length="200" mass="21548">MGCFSSCFSLSPATNSGTFRCVRVVHLNGFVEDFTGPVAVREVASLESKQFVCSPAQLRLFDPHPLGQDAVLQPGQLYFLLPLSAFQSDTSPVNLAAIVARLTAAANQATSSSGSAHVTCFSSIWNRNRSCTSINQQETDSVQARFSSLWGQTGDYSRINQLPSDSASSDPVLTSIGSKAHTWKPVLETIDEGSFRLLEP</sequence>
<evidence type="ECO:0000313" key="1">
    <source>
        <dbReference type="EMBL" id="VVW03954.1"/>
    </source>
</evidence>
<organism evidence="1">
    <name type="scientific">Nymphaea colorata</name>
    <name type="common">pocket water lily</name>
    <dbReference type="NCBI Taxonomy" id="210225"/>
    <lineage>
        <taxon>Eukaryota</taxon>
        <taxon>Viridiplantae</taxon>
        <taxon>Streptophyta</taxon>
        <taxon>Embryophyta</taxon>
        <taxon>Tracheophyta</taxon>
        <taxon>Spermatophyta</taxon>
        <taxon>Magnoliopsida</taxon>
        <taxon>Nymphaeales</taxon>
        <taxon>Nymphaeaceae</taxon>
        <taxon>Nymphaea</taxon>
    </lineage>
</organism>